<dbReference type="EMBL" id="KI925459">
    <property type="protein sequence ID" value="ETW80236.1"/>
    <property type="molecule type" value="Genomic_DNA"/>
</dbReference>
<dbReference type="AlphaFoldDB" id="W4K5C0"/>
<organism evidence="2 3">
    <name type="scientific">Heterobasidion irregulare (strain TC 32-1)</name>
    <dbReference type="NCBI Taxonomy" id="747525"/>
    <lineage>
        <taxon>Eukaryota</taxon>
        <taxon>Fungi</taxon>
        <taxon>Dikarya</taxon>
        <taxon>Basidiomycota</taxon>
        <taxon>Agaricomycotina</taxon>
        <taxon>Agaricomycetes</taxon>
        <taxon>Russulales</taxon>
        <taxon>Bondarzewiaceae</taxon>
        <taxon>Heterobasidion</taxon>
        <taxon>Heterobasidion annosum species complex</taxon>
    </lineage>
</organism>
<dbReference type="InParanoid" id="W4K5C0"/>
<dbReference type="STRING" id="747525.W4K5C0"/>
<accession>W4K5C0</accession>
<feature type="non-terminal residue" evidence="2">
    <location>
        <position position="1"/>
    </location>
</feature>
<sequence>VFKAIFTSDIECLTKLGRILCSSNTNKALSLLCLDALFHDLLKLEIDTQAQTIDFLLVFHAYARVMQEVIKFSEPWTHNAWQKLFSFELAGEAQVRIRPGTFLHKCFPQQGTRSTTANKRTIRISNHYFTQTLHRHLTRRLRTRILDENVICRLKIRLFDPCPRVSLAGACHQLYCGLVHHPNETWYHSRARCYLLQIIILHILQTTPSADTMNERTPLRIFWLDKLEDVFSPLIYLHGSLSALRMDLIPEAPTAIQILKGWILDTLFALDATDTETSFLEHLLKATTLGLAINYQATTHYLQRIPSVVSPKERHQRLLTGGGLYSEPVYVLHSVIAFLTGSPARPDTDLMRGVSFLKYLVNKSISIHAGVLCGLVDRICGLFILVENFKSHDGLHDVMLPRSWLAELWQPFIKCKDKTSSGYKLILSLLRQLLEDVCDADSSSQHVICPENIPLWATKSSCIARMCRAICLLGFNIDDTFLRNGIYDVVSSLWTDLDLTISSRYMQARDWDGLAKVVKASAKDSSMDEMVQLCWDNRDQANIAGVRRVIFHRIEDIPRLLDEHISHRLPSLAEARFLRVEPRKAPRTDEGTELAKPGAGVGDAEETRSAISEEALTEQVDSLAGNEYTNEAAPVEFPPTYVSEKEDRAARVIQRAFRRTLRRPQISLKKPGDALRARLLKECLVHERTVEWVSKALRHMYLDGLPYLMHCIERTLEKAKDIKNDIKKRRAEGHTLDAMDDMNQQQTKMNGIIKSATAMMKELHPTSHIHNSSDTTLLLNKATQVKDFLNEVSGESQLHSEIEMAIRVYGLQKGGGKKKPILNTEDL</sequence>
<keyword evidence="3" id="KW-1185">Reference proteome</keyword>
<reference evidence="2 3" key="1">
    <citation type="journal article" date="2012" name="New Phytol.">
        <title>Insight into trade-off between wood decay and parasitism from the genome of a fungal forest pathogen.</title>
        <authorList>
            <person name="Olson A."/>
            <person name="Aerts A."/>
            <person name="Asiegbu F."/>
            <person name="Belbahri L."/>
            <person name="Bouzid O."/>
            <person name="Broberg A."/>
            <person name="Canback B."/>
            <person name="Coutinho P.M."/>
            <person name="Cullen D."/>
            <person name="Dalman K."/>
            <person name="Deflorio G."/>
            <person name="van Diepen L.T."/>
            <person name="Dunand C."/>
            <person name="Duplessis S."/>
            <person name="Durling M."/>
            <person name="Gonthier P."/>
            <person name="Grimwood J."/>
            <person name="Fossdal C.G."/>
            <person name="Hansson D."/>
            <person name="Henrissat B."/>
            <person name="Hietala A."/>
            <person name="Himmelstrand K."/>
            <person name="Hoffmeister D."/>
            <person name="Hogberg N."/>
            <person name="James T.Y."/>
            <person name="Karlsson M."/>
            <person name="Kohler A."/>
            <person name="Kues U."/>
            <person name="Lee Y.H."/>
            <person name="Lin Y.C."/>
            <person name="Lind M."/>
            <person name="Lindquist E."/>
            <person name="Lombard V."/>
            <person name="Lucas S."/>
            <person name="Lunden K."/>
            <person name="Morin E."/>
            <person name="Murat C."/>
            <person name="Park J."/>
            <person name="Raffaello T."/>
            <person name="Rouze P."/>
            <person name="Salamov A."/>
            <person name="Schmutz J."/>
            <person name="Solheim H."/>
            <person name="Stahlberg J."/>
            <person name="Velez H."/>
            <person name="de Vries R.P."/>
            <person name="Wiebenga A."/>
            <person name="Woodward S."/>
            <person name="Yakovlev I."/>
            <person name="Garbelotto M."/>
            <person name="Martin F."/>
            <person name="Grigoriev I.V."/>
            <person name="Stenlid J."/>
        </authorList>
    </citation>
    <scope>NUCLEOTIDE SEQUENCE [LARGE SCALE GENOMIC DNA]</scope>
    <source>
        <strain evidence="2 3">TC 32-1</strain>
    </source>
</reference>
<dbReference type="Proteomes" id="UP000030671">
    <property type="component" value="Unassembled WGS sequence"/>
</dbReference>
<evidence type="ECO:0000313" key="2">
    <source>
        <dbReference type="EMBL" id="ETW80236.1"/>
    </source>
</evidence>
<name>W4K5C0_HETIT</name>
<evidence type="ECO:0000313" key="3">
    <source>
        <dbReference type="Proteomes" id="UP000030671"/>
    </source>
</evidence>
<protein>
    <submittedName>
        <fullName evidence="2">Uncharacterized protein</fullName>
    </submittedName>
</protein>
<dbReference type="KEGG" id="hir:HETIRDRAFT_320867"/>
<dbReference type="OrthoDB" id="3156807at2759"/>
<gene>
    <name evidence="2" type="ORF">HETIRDRAFT_320867</name>
</gene>
<proteinExistence type="predicted"/>
<dbReference type="GeneID" id="20670698"/>
<dbReference type="eggNOG" id="ENOG502QQZC">
    <property type="taxonomic scope" value="Eukaryota"/>
</dbReference>
<feature type="region of interest" description="Disordered" evidence="1">
    <location>
        <begin position="583"/>
        <end position="608"/>
    </location>
</feature>
<dbReference type="RefSeq" id="XP_009547012.1">
    <property type="nucleotide sequence ID" value="XM_009548717.1"/>
</dbReference>
<evidence type="ECO:0000256" key="1">
    <source>
        <dbReference type="SAM" id="MobiDB-lite"/>
    </source>
</evidence>
<dbReference type="HOGENOM" id="CLU_342760_0_0_1"/>